<evidence type="ECO:0000313" key="2">
    <source>
        <dbReference type="Proteomes" id="UP001141950"/>
    </source>
</evidence>
<protein>
    <submittedName>
        <fullName evidence="1">Uncharacterized protein</fullName>
    </submittedName>
</protein>
<dbReference type="RefSeq" id="WP_257446596.1">
    <property type="nucleotide sequence ID" value="NZ_JANIPJ010000009.1"/>
</dbReference>
<name>A0A9X2MQE8_9BACL</name>
<proteinExistence type="predicted"/>
<sequence length="202" mass="23451">MGTKFGNVHVKTNEREAVLTAIRSMMDERTVSLPHVEGFESLMIQANLSKKVFYIAEYKPGWISILNDWFGWGESEAFGEELSSHVKWPVFTVSYFDDDLFELNIYENGSHVTGQLWCSGETRAVYELDDKEADISVLSSILGHEHIQELDEIIETENCEEAIDKLQELIQVPLWIHSDWFQDMDEQELIDQYTRYDFNKVG</sequence>
<dbReference type="EMBL" id="JANIPJ010000009">
    <property type="protein sequence ID" value="MCR2804954.1"/>
    <property type="molecule type" value="Genomic_DNA"/>
</dbReference>
<reference evidence="1" key="1">
    <citation type="submission" date="2022-08" db="EMBL/GenBank/DDBJ databases">
        <title>The genomic sequence of strain Paenibacillus sp. SCIV0701.</title>
        <authorList>
            <person name="Zhao H."/>
        </authorList>
    </citation>
    <scope>NUCLEOTIDE SEQUENCE</scope>
    <source>
        <strain evidence="1">SCIV0701</strain>
    </source>
</reference>
<evidence type="ECO:0000313" key="1">
    <source>
        <dbReference type="EMBL" id="MCR2804954.1"/>
    </source>
</evidence>
<dbReference type="AlphaFoldDB" id="A0A9X2MQE8"/>
<gene>
    <name evidence="1" type="ORF">NQZ67_13805</name>
</gene>
<organism evidence="1 2">
    <name type="scientific">Paenibacillus soyae</name>
    <dbReference type="NCBI Taxonomy" id="2969249"/>
    <lineage>
        <taxon>Bacteria</taxon>
        <taxon>Bacillati</taxon>
        <taxon>Bacillota</taxon>
        <taxon>Bacilli</taxon>
        <taxon>Bacillales</taxon>
        <taxon>Paenibacillaceae</taxon>
        <taxon>Paenibacillus</taxon>
    </lineage>
</organism>
<keyword evidence="2" id="KW-1185">Reference proteome</keyword>
<comment type="caution">
    <text evidence="1">The sequence shown here is derived from an EMBL/GenBank/DDBJ whole genome shotgun (WGS) entry which is preliminary data.</text>
</comment>
<accession>A0A9X2MQE8</accession>
<dbReference type="Proteomes" id="UP001141950">
    <property type="component" value="Unassembled WGS sequence"/>
</dbReference>